<organism evidence="1 2">
    <name type="scientific">Portunus trituberculatus</name>
    <name type="common">Swimming crab</name>
    <name type="synonym">Neptunus trituberculatus</name>
    <dbReference type="NCBI Taxonomy" id="210409"/>
    <lineage>
        <taxon>Eukaryota</taxon>
        <taxon>Metazoa</taxon>
        <taxon>Ecdysozoa</taxon>
        <taxon>Arthropoda</taxon>
        <taxon>Crustacea</taxon>
        <taxon>Multicrustacea</taxon>
        <taxon>Malacostraca</taxon>
        <taxon>Eumalacostraca</taxon>
        <taxon>Eucarida</taxon>
        <taxon>Decapoda</taxon>
        <taxon>Pleocyemata</taxon>
        <taxon>Brachyura</taxon>
        <taxon>Eubrachyura</taxon>
        <taxon>Portunoidea</taxon>
        <taxon>Portunidae</taxon>
        <taxon>Portuninae</taxon>
        <taxon>Portunus</taxon>
    </lineage>
</organism>
<comment type="caution">
    <text evidence="1">The sequence shown here is derived from an EMBL/GenBank/DDBJ whole genome shotgun (WGS) entry which is preliminary data.</text>
</comment>
<dbReference type="EMBL" id="VSRR010002749">
    <property type="protein sequence ID" value="MPC33049.1"/>
    <property type="molecule type" value="Genomic_DNA"/>
</dbReference>
<proteinExistence type="predicted"/>
<dbReference type="AlphaFoldDB" id="A0A5B7EIQ8"/>
<evidence type="ECO:0000313" key="2">
    <source>
        <dbReference type="Proteomes" id="UP000324222"/>
    </source>
</evidence>
<dbReference type="Proteomes" id="UP000324222">
    <property type="component" value="Unassembled WGS sequence"/>
</dbReference>
<accession>A0A5B7EIQ8</accession>
<name>A0A5B7EIQ8_PORTR</name>
<gene>
    <name evidence="1" type="ORF">E2C01_026388</name>
</gene>
<sequence length="85" mass="9516">MCPMREQGESTKVPPHCHIWKGQAEKKSTSPRFQESRIQVVLLACKEDMISPAFSIESADLKMVDSRWSQAMVGSNDISFLASCL</sequence>
<protein>
    <submittedName>
        <fullName evidence="1">Uncharacterized protein</fullName>
    </submittedName>
</protein>
<reference evidence="1 2" key="1">
    <citation type="submission" date="2019-05" db="EMBL/GenBank/DDBJ databases">
        <title>Another draft genome of Portunus trituberculatus and its Hox gene families provides insights of decapod evolution.</title>
        <authorList>
            <person name="Jeong J.-H."/>
            <person name="Song I."/>
            <person name="Kim S."/>
            <person name="Choi T."/>
            <person name="Kim D."/>
            <person name="Ryu S."/>
            <person name="Kim W."/>
        </authorList>
    </citation>
    <scope>NUCLEOTIDE SEQUENCE [LARGE SCALE GENOMIC DNA]</scope>
    <source>
        <tissue evidence="1">Muscle</tissue>
    </source>
</reference>
<evidence type="ECO:0000313" key="1">
    <source>
        <dbReference type="EMBL" id="MPC33049.1"/>
    </source>
</evidence>
<keyword evidence="2" id="KW-1185">Reference proteome</keyword>
<dbReference type="OrthoDB" id="1933483at2759"/>